<organism evidence="1 2">
    <name type="scientific">Marixanthomonas spongiae</name>
    <dbReference type="NCBI Taxonomy" id="2174845"/>
    <lineage>
        <taxon>Bacteria</taxon>
        <taxon>Pseudomonadati</taxon>
        <taxon>Bacteroidota</taxon>
        <taxon>Flavobacteriia</taxon>
        <taxon>Flavobacteriales</taxon>
        <taxon>Flavobacteriaceae</taxon>
        <taxon>Marixanthomonas</taxon>
    </lineage>
</organism>
<dbReference type="OrthoDB" id="1437451at2"/>
<name>A0A2U0I2I0_9FLAO</name>
<keyword evidence="2" id="KW-1185">Reference proteome</keyword>
<accession>A0A2U0I2I0</accession>
<dbReference type="Proteomes" id="UP000245962">
    <property type="component" value="Unassembled WGS sequence"/>
</dbReference>
<comment type="caution">
    <text evidence="1">The sequence shown here is derived from an EMBL/GenBank/DDBJ whole genome shotgun (WGS) entry which is preliminary data.</text>
</comment>
<dbReference type="EMBL" id="QEHR01000004">
    <property type="protein sequence ID" value="PVW15309.1"/>
    <property type="molecule type" value="Genomic_DNA"/>
</dbReference>
<dbReference type="AlphaFoldDB" id="A0A2U0I2I0"/>
<sequence>MQNRLEEISIHNLKTISFNSFFALVPEHYDEEIHSDIKASLAKYFLGYHSVDYTKNKFQNTSVNSTDPLNSLLKEITDNVWSFSEELFDKLSKIKLTHRNDITLGITANFHRLQNSYECSVFLIKNKYFFESMSINRMIFEQINYCYNLYDLGQEEFDKANAKILSKKLKSTNINKLKKALPNSQLGSFYSYLSEIAHIDFKQLNNYLHFDKDEDEDEYIVTYKSIFQSIESALVLLKIIDLQSIILEYTLSKFSNVTLEFIEHNNTKIIPCKNRATKKLLILYQKNFFDIIENHPTPETFFRKKKSNDDDLPF</sequence>
<gene>
    <name evidence="1" type="ORF">DDV96_07880</name>
</gene>
<evidence type="ECO:0000313" key="2">
    <source>
        <dbReference type="Proteomes" id="UP000245962"/>
    </source>
</evidence>
<dbReference type="RefSeq" id="WP_116694202.1">
    <property type="nucleotide sequence ID" value="NZ_QEHR01000004.1"/>
</dbReference>
<proteinExistence type="predicted"/>
<evidence type="ECO:0000313" key="1">
    <source>
        <dbReference type="EMBL" id="PVW15309.1"/>
    </source>
</evidence>
<reference evidence="1 2" key="1">
    <citation type="submission" date="2018-04" db="EMBL/GenBank/DDBJ databases">
        <title>Marixanthomonas spongiae HN-E44 sp. nov., isolated from a marine sponge.</title>
        <authorList>
            <person name="Luo L."/>
            <person name="Zhuang L."/>
        </authorList>
    </citation>
    <scope>NUCLEOTIDE SEQUENCE [LARGE SCALE GENOMIC DNA]</scope>
    <source>
        <strain evidence="1 2">HN-E44</strain>
    </source>
</reference>
<protein>
    <submittedName>
        <fullName evidence="1">Uncharacterized protein</fullName>
    </submittedName>
</protein>